<dbReference type="Proteomes" id="UP001249851">
    <property type="component" value="Unassembled WGS sequence"/>
</dbReference>
<proteinExistence type="predicted"/>
<dbReference type="EMBL" id="JARQWQ010000163">
    <property type="protein sequence ID" value="KAK2547887.1"/>
    <property type="molecule type" value="Genomic_DNA"/>
</dbReference>
<dbReference type="SMART" id="SM00343">
    <property type="entry name" value="ZnF_C2HC"/>
    <property type="match status" value="3"/>
</dbReference>
<feature type="domain" description="CCHC-type" evidence="3">
    <location>
        <begin position="289"/>
        <end position="304"/>
    </location>
</feature>
<organism evidence="4 5">
    <name type="scientific">Acropora cervicornis</name>
    <name type="common">Staghorn coral</name>
    <dbReference type="NCBI Taxonomy" id="6130"/>
    <lineage>
        <taxon>Eukaryota</taxon>
        <taxon>Metazoa</taxon>
        <taxon>Cnidaria</taxon>
        <taxon>Anthozoa</taxon>
        <taxon>Hexacorallia</taxon>
        <taxon>Scleractinia</taxon>
        <taxon>Astrocoeniina</taxon>
        <taxon>Acroporidae</taxon>
        <taxon>Acropora</taxon>
    </lineage>
</organism>
<dbReference type="InterPro" id="IPR036875">
    <property type="entry name" value="Znf_CCHC_sf"/>
</dbReference>
<dbReference type="InterPro" id="IPR042509">
    <property type="entry name" value="ZCCHC3"/>
</dbReference>
<dbReference type="PANTHER" id="PTHR22639:SF3">
    <property type="entry name" value="ZINC FINGER CCHC DOMAIN-CONTAINING PROTEIN 3"/>
    <property type="match status" value="1"/>
</dbReference>
<reference evidence="4" key="1">
    <citation type="journal article" date="2023" name="G3 (Bethesda)">
        <title>Whole genome assembly and annotation of the endangered Caribbean coral Acropora cervicornis.</title>
        <authorList>
            <person name="Selwyn J.D."/>
            <person name="Vollmer S.V."/>
        </authorList>
    </citation>
    <scope>NUCLEOTIDE SEQUENCE</scope>
    <source>
        <strain evidence="4">K2</strain>
    </source>
</reference>
<protein>
    <submittedName>
        <fullName evidence="4">Zinc finger CCHC domain-containing protein 3</fullName>
    </submittedName>
</protein>
<dbReference type="GO" id="GO:0003690">
    <property type="term" value="F:double-stranded DNA binding"/>
    <property type="evidence" value="ECO:0007669"/>
    <property type="project" value="InterPro"/>
</dbReference>
<keyword evidence="1" id="KW-0863">Zinc-finger</keyword>
<evidence type="ECO:0000313" key="5">
    <source>
        <dbReference type="Proteomes" id="UP001249851"/>
    </source>
</evidence>
<evidence type="ECO:0000313" key="4">
    <source>
        <dbReference type="EMBL" id="KAK2547887.1"/>
    </source>
</evidence>
<keyword evidence="5" id="KW-1185">Reference proteome</keyword>
<dbReference type="InterPro" id="IPR001878">
    <property type="entry name" value="Znf_CCHC"/>
</dbReference>
<dbReference type="Gene3D" id="4.10.60.10">
    <property type="entry name" value="Zinc finger, CCHC-type"/>
    <property type="match status" value="1"/>
</dbReference>
<evidence type="ECO:0000256" key="1">
    <source>
        <dbReference type="PROSITE-ProRule" id="PRU00047"/>
    </source>
</evidence>
<feature type="domain" description="CCHC-type" evidence="3">
    <location>
        <begin position="271"/>
        <end position="286"/>
    </location>
</feature>
<dbReference type="SUPFAM" id="SSF57756">
    <property type="entry name" value="Retrovirus zinc finger-like domains"/>
    <property type="match status" value="1"/>
</dbReference>
<dbReference type="PROSITE" id="PS50158">
    <property type="entry name" value="ZF_CCHC"/>
    <property type="match status" value="2"/>
</dbReference>
<dbReference type="Pfam" id="PF00098">
    <property type="entry name" value="zf-CCHC"/>
    <property type="match status" value="2"/>
</dbReference>
<feature type="region of interest" description="Disordered" evidence="2">
    <location>
        <begin position="1"/>
        <end position="110"/>
    </location>
</feature>
<evidence type="ECO:0000256" key="2">
    <source>
        <dbReference type="SAM" id="MobiDB-lite"/>
    </source>
</evidence>
<feature type="compositionally biased region" description="Basic and acidic residues" evidence="2">
    <location>
        <begin position="50"/>
        <end position="59"/>
    </location>
</feature>
<feature type="compositionally biased region" description="Basic and acidic residues" evidence="2">
    <location>
        <begin position="10"/>
        <end position="20"/>
    </location>
</feature>
<dbReference type="AlphaFoldDB" id="A0AAD9PRV4"/>
<gene>
    <name evidence="4" type="ORF">P5673_032027</name>
</gene>
<feature type="compositionally biased region" description="Polar residues" evidence="2">
    <location>
        <begin position="377"/>
        <end position="390"/>
    </location>
</feature>
<sequence length="482" mass="54089">MANLDDETNDDWKIVGERDSPNGISIPIRLSKDDVPPELLSNVPSGDNSSHMDSDDDTHMSPPEENVPTIESYADQTRKQPGRSDSQNRPAWRRSTRLSNFERTHFDPENVTPDRPLTAYFNLHDKNTSTKLIFDSLISIGIPANAVRCLQRSPTGRVEITFSSLRYRDRFLSRSSFVVNQRPVVVHPEHSPVTFVTVYDAPYELPDPALEYRLQKYGRIFSSRRGHLQEFPNIHNGLRHLRMVIHTPIPSYIRFGKYLVRVQYSNQPPTCRRCNSPDHMARDCNQEVCFNCDSTGHVARTCPDGVRCCICKELGHKALDCQLSWSFRPLSERSPIAESEVNEDSTSCHEDDQGSEGGSDSSLSTVTDADSARERALSSQGLVLETSQPAPESPLPEATSLLDDSDSQSENKCDEENESNEEESIHSSPELFPSEEIQQPSRKRPRKQHEPPESGGKQACMVLSEGPAAENPSIEMDQGEPT</sequence>
<dbReference type="GO" id="GO:0002218">
    <property type="term" value="P:activation of innate immune response"/>
    <property type="evidence" value="ECO:0007669"/>
    <property type="project" value="InterPro"/>
</dbReference>
<dbReference type="GO" id="GO:0003723">
    <property type="term" value="F:RNA binding"/>
    <property type="evidence" value="ECO:0007669"/>
    <property type="project" value="InterPro"/>
</dbReference>
<dbReference type="PANTHER" id="PTHR22639">
    <property type="entry name" value="GAG-RELATED PROTEIN"/>
    <property type="match status" value="1"/>
</dbReference>
<feature type="region of interest" description="Disordered" evidence="2">
    <location>
        <begin position="334"/>
        <end position="482"/>
    </location>
</feature>
<keyword evidence="1" id="KW-0479">Metal-binding</keyword>
<accession>A0AAD9PRV4</accession>
<reference evidence="4" key="2">
    <citation type="journal article" date="2023" name="Science">
        <title>Genomic signatures of disease resistance in endangered staghorn corals.</title>
        <authorList>
            <person name="Vollmer S.V."/>
            <person name="Selwyn J.D."/>
            <person name="Despard B.A."/>
            <person name="Roesel C.L."/>
        </authorList>
    </citation>
    <scope>NUCLEOTIDE SEQUENCE</scope>
    <source>
        <strain evidence="4">K2</strain>
    </source>
</reference>
<dbReference type="GO" id="GO:0008270">
    <property type="term" value="F:zinc ion binding"/>
    <property type="evidence" value="ECO:0007669"/>
    <property type="project" value="UniProtKB-KW"/>
</dbReference>
<comment type="caution">
    <text evidence="4">The sequence shown here is derived from an EMBL/GenBank/DDBJ whole genome shotgun (WGS) entry which is preliminary data.</text>
</comment>
<name>A0AAD9PRV4_ACRCE</name>
<evidence type="ECO:0000259" key="3">
    <source>
        <dbReference type="PROSITE" id="PS50158"/>
    </source>
</evidence>
<keyword evidence="1" id="KW-0862">Zinc</keyword>